<proteinExistence type="predicted"/>
<dbReference type="CDD" id="cd03137">
    <property type="entry name" value="GATase1_AraC_1"/>
    <property type="match status" value="1"/>
</dbReference>
<dbReference type="InterPro" id="IPR009057">
    <property type="entry name" value="Homeodomain-like_sf"/>
</dbReference>
<dbReference type="InterPro" id="IPR002818">
    <property type="entry name" value="DJ-1/PfpI"/>
</dbReference>
<dbReference type="SMART" id="SM00342">
    <property type="entry name" value="HTH_ARAC"/>
    <property type="match status" value="1"/>
</dbReference>
<evidence type="ECO:0000259" key="3">
    <source>
        <dbReference type="PROSITE" id="PS01124"/>
    </source>
</evidence>
<dbReference type="InterPro" id="IPR018060">
    <property type="entry name" value="HTH_AraC"/>
</dbReference>
<accession>A0ABX0LPU2</accession>
<evidence type="ECO:0000313" key="4">
    <source>
        <dbReference type="EMBL" id="NHZ33922.1"/>
    </source>
</evidence>
<dbReference type="Gene3D" id="1.10.10.60">
    <property type="entry name" value="Homeodomain-like"/>
    <property type="match status" value="1"/>
</dbReference>
<dbReference type="Pfam" id="PF01965">
    <property type="entry name" value="DJ-1_PfpI"/>
    <property type="match status" value="1"/>
</dbReference>
<evidence type="ECO:0000313" key="5">
    <source>
        <dbReference type="Proteomes" id="UP000785613"/>
    </source>
</evidence>
<dbReference type="RefSeq" id="WP_167223923.1">
    <property type="nucleotide sequence ID" value="NZ_VUYU01000005.1"/>
</dbReference>
<dbReference type="PROSITE" id="PS01124">
    <property type="entry name" value="HTH_ARAC_FAMILY_2"/>
    <property type="match status" value="1"/>
</dbReference>
<dbReference type="Pfam" id="PF12833">
    <property type="entry name" value="HTH_18"/>
    <property type="match status" value="1"/>
</dbReference>
<dbReference type="PANTHER" id="PTHR43130:SF3">
    <property type="entry name" value="HTH-TYPE TRANSCRIPTIONAL REGULATOR RV1931C"/>
    <property type="match status" value="1"/>
</dbReference>
<keyword evidence="1" id="KW-0805">Transcription regulation</keyword>
<dbReference type="InterPro" id="IPR029062">
    <property type="entry name" value="Class_I_gatase-like"/>
</dbReference>
<protein>
    <submittedName>
        <fullName evidence="4">Helix-turn-helix domain-containing protein</fullName>
    </submittedName>
</protein>
<reference evidence="4 5" key="1">
    <citation type="submission" date="2019-09" db="EMBL/GenBank/DDBJ databases">
        <title>Taxonomy of Antarctic Massilia spp.: description of Massilia rubra sp. nov., Massilia aquatica sp. nov., Massilia mucilaginosa sp. nov., Massilia frigida sp. nov. isolated from streams, lakes and regoliths.</title>
        <authorList>
            <person name="Holochova P."/>
            <person name="Sedlacek I."/>
            <person name="Kralova S."/>
            <person name="Maslanova I."/>
            <person name="Busse H.-J."/>
            <person name="Stankova E."/>
            <person name="Vrbovska V."/>
            <person name="Kovarovic V."/>
            <person name="Bartak M."/>
            <person name="Svec P."/>
            <person name="Pantucek R."/>
        </authorList>
    </citation>
    <scope>NUCLEOTIDE SEQUENCE [LARGE SCALE GENOMIC DNA]</scope>
    <source>
        <strain evidence="4 5">CCM 8692</strain>
    </source>
</reference>
<sequence>MLVSPPRRIVFLAYDDMNLLDLAGPLQAFATADRLSQAAGAPALYQTVIASVGGGSVMSSAGLAVDTQSVATLDVAGIDTLIVAGGCKGEEFTVSPRLAGWIAEHAGGVRRLCSVCSGAFVLAAAGQLQGRRVATHWAWVERLRQRHPDVDVDADALFIHDRGVWTSAGVTAGIDMSLALIEADYGHQIAIQTARQLVMFIKRAGGQSQFSVPLAAQARDDGNFAALHAWIAAHIDEDLGVARLAAMASMSLRTFVRVYAATVGRTPAKTVEAIRMEAACRALESSTLPLKAICKKIGYAEEQTLRRVFLRNFGVNPLQYRARFSQRAGL</sequence>
<keyword evidence="2" id="KW-0804">Transcription</keyword>
<gene>
    <name evidence="4" type="ORF">F0185_10010</name>
</gene>
<name>A0ABX0LPU2_9BURK</name>
<dbReference type="SUPFAM" id="SSF52317">
    <property type="entry name" value="Class I glutamine amidotransferase-like"/>
    <property type="match status" value="1"/>
</dbReference>
<dbReference type="Gene3D" id="3.40.50.880">
    <property type="match status" value="1"/>
</dbReference>
<dbReference type="PANTHER" id="PTHR43130">
    <property type="entry name" value="ARAC-FAMILY TRANSCRIPTIONAL REGULATOR"/>
    <property type="match status" value="1"/>
</dbReference>
<feature type="domain" description="HTH araC/xylS-type" evidence="3">
    <location>
        <begin position="225"/>
        <end position="323"/>
    </location>
</feature>
<dbReference type="EMBL" id="VUYU01000005">
    <property type="protein sequence ID" value="NHZ33922.1"/>
    <property type="molecule type" value="Genomic_DNA"/>
</dbReference>
<keyword evidence="5" id="KW-1185">Reference proteome</keyword>
<organism evidence="4 5">
    <name type="scientific">Massilia rubra</name>
    <dbReference type="NCBI Taxonomy" id="2607910"/>
    <lineage>
        <taxon>Bacteria</taxon>
        <taxon>Pseudomonadati</taxon>
        <taxon>Pseudomonadota</taxon>
        <taxon>Betaproteobacteria</taxon>
        <taxon>Burkholderiales</taxon>
        <taxon>Oxalobacteraceae</taxon>
        <taxon>Telluria group</taxon>
        <taxon>Massilia</taxon>
    </lineage>
</organism>
<dbReference type="InterPro" id="IPR052158">
    <property type="entry name" value="INH-QAR"/>
</dbReference>
<evidence type="ECO:0000256" key="1">
    <source>
        <dbReference type="ARBA" id="ARBA00023015"/>
    </source>
</evidence>
<comment type="caution">
    <text evidence="4">The sequence shown here is derived from an EMBL/GenBank/DDBJ whole genome shotgun (WGS) entry which is preliminary data.</text>
</comment>
<evidence type="ECO:0000256" key="2">
    <source>
        <dbReference type="ARBA" id="ARBA00023163"/>
    </source>
</evidence>
<dbReference type="SUPFAM" id="SSF46689">
    <property type="entry name" value="Homeodomain-like"/>
    <property type="match status" value="2"/>
</dbReference>
<dbReference type="Proteomes" id="UP000785613">
    <property type="component" value="Unassembled WGS sequence"/>
</dbReference>